<dbReference type="Gene3D" id="3.30.2410.10">
    <property type="entry name" value="Hect, E3 ligase catalytic domain"/>
    <property type="match status" value="1"/>
</dbReference>
<gene>
    <name evidence="8" type="ORF">PoMZ_09597</name>
</gene>
<feature type="compositionally biased region" description="Low complexity" evidence="6">
    <location>
        <begin position="165"/>
        <end position="176"/>
    </location>
</feature>
<keyword evidence="3" id="KW-0808">Transferase</keyword>
<evidence type="ECO:0000256" key="6">
    <source>
        <dbReference type="SAM" id="MobiDB-lite"/>
    </source>
</evidence>
<dbReference type="SMART" id="SM00119">
    <property type="entry name" value="HECTc"/>
    <property type="match status" value="1"/>
</dbReference>
<evidence type="ECO:0000256" key="3">
    <source>
        <dbReference type="ARBA" id="ARBA00022679"/>
    </source>
</evidence>
<dbReference type="EC" id="2.3.2.26" evidence="2"/>
<dbReference type="PANTHER" id="PTHR45700:SF8">
    <property type="entry name" value="HECT-TYPE E3 UBIQUITIN TRANSFERASE"/>
    <property type="match status" value="1"/>
</dbReference>
<evidence type="ECO:0000256" key="5">
    <source>
        <dbReference type="PROSITE-ProRule" id="PRU00104"/>
    </source>
</evidence>
<proteinExistence type="predicted"/>
<feature type="compositionally biased region" description="Low complexity" evidence="6">
    <location>
        <begin position="312"/>
        <end position="337"/>
    </location>
</feature>
<dbReference type="InterPro" id="IPR042556">
    <property type="entry name" value="AZUL_sf"/>
</dbReference>
<dbReference type="GO" id="GO:0061630">
    <property type="term" value="F:ubiquitin protein ligase activity"/>
    <property type="evidence" value="ECO:0007669"/>
    <property type="project" value="UniProtKB-EC"/>
</dbReference>
<dbReference type="SUPFAM" id="SSF56204">
    <property type="entry name" value="Hect, E3 ligase catalytic domain"/>
    <property type="match status" value="1"/>
</dbReference>
<name>A0A4P7MUQ8_PYROR</name>
<feature type="region of interest" description="Disordered" evidence="6">
    <location>
        <begin position="1179"/>
        <end position="1201"/>
    </location>
</feature>
<dbReference type="InterPro" id="IPR000569">
    <property type="entry name" value="HECT_dom"/>
</dbReference>
<dbReference type="InterPro" id="IPR044611">
    <property type="entry name" value="E3A/B/C-like"/>
</dbReference>
<comment type="catalytic activity">
    <reaction evidence="1">
        <text>S-ubiquitinyl-[E2 ubiquitin-conjugating enzyme]-L-cysteine + [acceptor protein]-L-lysine = [E2 ubiquitin-conjugating enzyme]-L-cysteine + N(6)-ubiquitinyl-[acceptor protein]-L-lysine.</text>
        <dbReference type="EC" id="2.3.2.26"/>
    </reaction>
</comment>
<dbReference type="PROSITE" id="PS50237">
    <property type="entry name" value="HECT"/>
    <property type="match status" value="1"/>
</dbReference>
<accession>A0A4P7MUQ8</accession>
<feature type="compositionally biased region" description="Polar residues" evidence="6">
    <location>
        <begin position="378"/>
        <end position="391"/>
    </location>
</feature>
<dbReference type="Gene3D" id="3.30.2160.10">
    <property type="entry name" value="Hect, E3 ligase catalytic domain"/>
    <property type="match status" value="1"/>
</dbReference>
<reference evidence="8 9" key="1">
    <citation type="journal article" date="2019" name="Mol. Biol. Evol.">
        <title>Blast fungal genomes show frequent chromosomal changes, gene gains and losses, and effector gene turnover.</title>
        <authorList>
            <person name="Gomez Luciano L.B."/>
            <person name="Jason Tsai I."/>
            <person name="Chuma I."/>
            <person name="Tosa Y."/>
            <person name="Chen Y.H."/>
            <person name="Li J.Y."/>
            <person name="Li M.Y."/>
            <person name="Jade Lu M.Y."/>
            <person name="Nakayashiki H."/>
            <person name="Li W.H."/>
        </authorList>
    </citation>
    <scope>NUCLEOTIDE SEQUENCE [LARGE SCALE GENOMIC DNA]</scope>
    <source>
        <strain evidence="8">MZ5-1-6</strain>
    </source>
</reference>
<dbReference type="Pfam" id="PF00632">
    <property type="entry name" value="HECT"/>
    <property type="match status" value="1"/>
</dbReference>
<dbReference type="InterPro" id="IPR035983">
    <property type="entry name" value="Hect_E3_ubiquitin_ligase"/>
</dbReference>
<feature type="compositionally biased region" description="Polar residues" evidence="6">
    <location>
        <begin position="496"/>
        <end position="507"/>
    </location>
</feature>
<dbReference type="FunFam" id="3.30.2410.10:FF:000003">
    <property type="entry name" value="probable E3 ubiquitin-protein ligase HERC4 isoform X1"/>
    <property type="match status" value="1"/>
</dbReference>
<feature type="region of interest" description="Disordered" evidence="6">
    <location>
        <begin position="152"/>
        <end position="209"/>
    </location>
</feature>
<protein>
    <recommendedName>
        <fullName evidence="2">HECT-type E3 ubiquitin transferase</fullName>
        <ecNumber evidence="2">2.3.2.26</ecNumber>
    </recommendedName>
</protein>
<evidence type="ECO:0000256" key="2">
    <source>
        <dbReference type="ARBA" id="ARBA00012485"/>
    </source>
</evidence>
<feature type="region of interest" description="Disordered" evidence="6">
    <location>
        <begin position="260"/>
        <end position="279"/>
    </location>
</feature>
<feature type="compositionally biased region" description="Polar residues" evidence="6">
    <location>
        <begin position="192"/>
        <end position="209"/>
    </location>
</feature>
<dbReference type="PANTHER" id="PTHR45700">
    <property type="entry name" value="UBIQUITIN-PROTEIN LIGASE E3C"/>
    <property type="match status" value="1"/>
</dbReference>
<dbReference type="Gene3D" id="3.90.1750.10">
    <property type="entry name" value="Hect, E3 ligase catalytic domains"/>
    <property type="match status" value="1"/>
</dbReference>
<evidence type="ECO:0000313" key="9">
    <source>
        <dbReference type="Proteomes" id="UP000294847"/>
    </source>
</evidence>
<feature type="region of interest" description="Disordered" evidence="6">
    <location>
        <begin position="312"/>
        <end position="410"/>
    </location>
</feature>
<dbReference type="Gene3D" id="6.10.130.10">
    <property type="entry name" value="Ubiquitin-protein ligase E3A, N-terminal zinc-binding domain (AZUL)"/>
    <property type="match status" value="1"/>
</dbReference>
<evidence type="ECO:0000313" key="8">
    <source>
        <dbReference type="EMBL" id="QBZ53907.1"/>
    </source>
</evidence>
<dbReference type="EMBL" id="CP034204">
    <property type="protein sequence ID" value="QBZ53907.1"/>
    <property type="molecule type" value="Genomic_DNA"/>
</dbReference>
<dbReference type="GO" id="GO:0000209">
    <property type="term" value="P:protein polyubiquitination"/>
    <property type="evidence" value="ECO:0007669"/>
    <property type="project" value="InterPro"/>
</dbReference>
<dbReference type="Pfam" id="PF16558">
    <property type="entry name" value="AZUL"/>
    <property type="match status" value="1"/>
</dbReference>
<feature type="compositionally biased region" description="Polar residues" evidence="6">
    <location>
        <begin position="338"/>
        <end position="352"/>
    </location>
</feature>
<evidence type="ECO:0000256" key="4">
    <source>
        <dbReference type="ARBA" id="ARBA00022786"/>
    </source>
</evidence>
<feature type="domain" description="HECT" evidence="7">
    <location>
        <begin position="998"/>
        <end position="1370"/>
    </location>
</feature>
<evidence type="ECO:0000259" key="7">
    <source>
        <dbReference type="PROSITE" id="PS50237"/>
    </source>
</evidence>
<dbReference type="InterPro" id="IPR032353">
    <property type="entry name" value="AZUL"/>
</dbReference>
<feature type="region of interest" description="Disordered" evidence="6">
    <location>
        <begin position="425"/>
        <end position="511"/>
    </location>
</feature>
<sequence>MTRDTHRRSSDAQDPIEAEIFVGLWEHAAFPRLPRDAPSVLEDLVEDVENPKRVYTIHRASRRHNFQLLVQKFVVQLRDGCGSTTCNTPTCFSCRRRTVGRAPLRRYNTTSARTIAVFLASQDNADAALCPTLRSPKTPPAALNSLIFSKVSNQHPRPTPSKLPASSGSGSTAQSTRHQRRSSSSREKASENDASSDLTHGGTQASTHVTMTERHVSKDYRSFAANMFGTVAFKMLEWLTPAGLEELSRKAKDYEGGHAVEASAEGNVPVDQSKTSGPLVDKVTETAELGSGSSPRIHGDHETETLETGLVSAPGSVSSSASSSSNGSSHTSNTSSPNQVDDQCPSEQQQVRGANGDALRPERAVTNGHSVPSRPCGQRQNSNARVRTPSTKPKRNLSIDTFPSEQAGADELFPTTLISPLLNGISQEKGSRPNLKPGNATIPRPISQLSNTGIFGGVPLETMPPPKTNTAENRPKPGYRNPSDTNDRKREGIDPTTCSPGGLSSSERSCREVSPCDIDNGFERAYSRFLPQSLSRLNPEIIDMFCDILQDDSTAESHLFEPRYVCRHDSVREGISHNGKLMQRKQLPPGPYPSDMLLRWMMFIEQSFFYVLSDPRRLIRSFTKKGQLFDSQTLWYCMLRMSRVAPTVVIHSLWIAAEALFVPPKSVQSLRSPTARLFPKQETSLTDDEAGMLLSICMHLLIAVAPLTFSKEELQDMSRIRAHGLILARTGTVSRPSTQLCLAYNDAFANDLAIRLARRLFAAITTRNYFKDMAAMDIDSTMDGESPDLPDVLEPLFQQLDFLNADTMYMLHFSIPSRAVHEIRAPTLLLDWARNVMLHEWDGQPIVPGDGPFGGALALLKAMHEKRRLLVLADSQFRADYFADRLDEVDVPVSWLSFTSTRQKRHLLDFPFMFSSSKLVSYFRSINFSRMSRSFEESNSLHDRISAIVPPRGNLIINPHHKNVLQDMLKAASSKYLVLSISRERVLEDTFDQLWRREERELLRPLKVRLGEGNGEEGFDSGGVQQEFFRMVMAEALNPDYGLFTVDERTKMTWFHPGSPEPDWKFELIGLLFSLAVYNGLTLPVTFPEALYCKLLGEPVTDLHHISDGWPELASGLTTLLDWDESAGSVEDVFSLTYEFSVSMFGQPVSRQMESDQDAQWPCFPSKYAFGGTALSSSWSSGTAPAPPLHEGNPSDAPAVTRDNRNAYVADYVRYLTDVSVRPQFEAFARGFRTCLGTKPLTLLAPRLLRSIVEGVQDIDVAELRRHARYVGWDASHRTVRDFWSVVRKFDDSMRRKLLEFVTASDRVPVGGLKNLQFVIQRNGEEDEGGHLPTAYTCYGILLLPQYRDKEVLRERLCMALGNAQGFGFA</sequence>
<feature type="active site" description="Glycyl thioester intermediate" evidence="5">
    <location>
        <position position="1338"/>
    </location>
</feature>
<evidence type="ECO:0000256" key="1">
    <source>
        <dbReference type="ARBA" id="ARBA00000885"/>
    </source>
</evidence>
<keyword evidence="4 5" id="KW-0833">Ubl conjugation pathway</keyword>
<dbReference type="Proteomes" id="UP000294847">
    <property type="component" value="Chromosome 1"/>
</dbReference>
<organism evidence="8 9">
    <name type="scientific">Pyricularia oryzae</name>
    <name type="common">Rice blast fungus</name>
    <name type="synonym">Magnaporthe oryzae</name>
    <dbReference type="NCBI Taxonomy" id="318829"/>
    <lineage>
        <taxon>Eukaryota</taxon>
        <taxon>Fungi</taxon>
        <taxon>Dikarya</taxon>
        <taxon>Ascomycota</taxon>
        <taxon>Pezizomycotina</taxon>
        <taxon>Sordariomycetes</taxon>
        <taxon>Sordariomycetidae</taxon>
        <taxon>Magnaporthales</taxon>
        <taxon>Pyriculariaceae</taxon>
        <taxon>Pyricularia</taxon>
    </lineage>
</organism>